<proteinExistence type="predicted"/>
<evidence type="ECO:0000259" key="3">
    <source>
        <dbReference type="Pfam" id="PF13005"/>
    </source>
</evidence>
<dbReference type="Proteomes" id="UP000009144">
    <property type="component" value="Chromosome"/>
</dbReference>
<reference evidence="6 7" key="2">
    <citation type="journal article" date="2013" name="Int. J. Syst. Evol. Microbiol.">
        <title>Methylophaga nitratireducenticrescens sp. nov. and Methylophaga frappieri sp. nov., isolated from the biofilm of the methanol-fed denitrification system treating the seawater at the Montreal Biodome.</title>
        <authorList>
            <person name="Villeneuve C."/>
            <person name="Martineau C."/>
            <person name="Mauffrey F."/>
            <person name="Villemur R."/>
        </authorList>
    </citation>
    <scope>NUCLEOTIDE SEQUENCE [LARGE SCALE GENOMIC DNA]</scope>
    <source>
        <strain evidence="6 7">JAM1</strain>
    </source>
</reference>
<evidence type="ECO:0000256" key="1">
    <source>
        <dbReference type="SAM" id="Coils"/>
    </source>
</evidence>
<keyword evidence="7" id="KW-1185">Reference proteome</keyword>
<protein>
    <submittedName>
        <fullName evidence="6">Transposase</fullName>
    </submittedName>
</protein>
<dbReference type="InterPro" id="IPR024474">
    <property type="entry name" value="Znf_dom_IS66"/>
</dbReference>
<dbReference type="Pfam" id="PF13817">
    <property type="entry name" value="DDE_Tnp_IS66_C"/>
    <property type="match status" value="1"/>
</dbReference>
<dbReference type="Pfam" id="PF13005">
    <property type="entry name" value="zf-IS66"/>
    <property type="match status" value="1"/>
</dbReference>
<dbReference type="PATRIC" id="fig|754476.3.peg.708"/>
<dbReference type="PANTHER" id="PTHR33678">
    <property type="entry name" value="BLL1576 PROTEIN"/>
    <property type="match status" value="1"/>
</dbReference>
<dbReference type="InterPro" id="IPR052344">
    <property type="entry name" value="Transposase-related"/>
</dbReference>
<sequence length="510" mass="56964">MNFQSKPLPDDPTALKQMLVDLQVQLETEKRLNQTLRLRLQALLRQRFGRSSEKQQDTTQLDLLIEDTETAIAAIELPATEKPATQEVPRARKPLPAHLPRTVQQQAPASCDCPDCGKAMKAAGEEVSELLDVMPAQYRVIKIVRPKYSCKSCERIVQAPARERVIDKGMASSALIAQVIVDKYADHLPLYRQAERFKREGIDLDRSTLAGWVGRAGALLKPLVGAIREHVMAGHKLHADDTTAPTLKPGNGKTLTGRYWNYVRDDRPFSGKAPPAVWFQYSTSRKGQEPLQHLKGFKGVIQADAYAGYNLAVQRGITRAGCWAHVRRKFYEIAEATDSPVAREAIKRIEALYRIERSMNGRPPDERRHIRQQQAAPLMADFKAWLDSRLRECAKGSGLGKAINYARKQWESLVLYLEDGHVEIDNNAAERAIRPLALGRKNHLFAGSEEGGHYGAALYSILGTAKLNGIDPKAYLTAVLKRINNTPINQVEQLLPWNIDLSQPAVSEAV</sequence>
<dbReference type="RefSeq" id="WP_014705939.1">
    <property type="nucleotide sequence ID" value="NC_017857.3"/>
</dbReference>
<dbReference type="InterPro" id="IPR004291">
    <property type="entry name" value="Transposase_IS66_central"/>
</dbReference>
<feature type="domain" description="Transposase IS66 C-terminal" evidence="5">
    <location>
        <begin position="460"/>
        <end position="497"/>
    </location>
</feature>
<gene>
    <name evidence="6" type="ordered locus">Q7A_718</name>
</gene>
<evidence type="ECO:0000259" key="4">
    <source>
        <dbReference type="Pfam" id="PF13007"/>
    </source>
</evidence>
<dbReference type="PANTHER" id="PTHR33678:SF1">
    <property type="entry name" value="BLL1576 PROTEIN"/>
    <property type="match status" value="1"/>
</dbReference>
<feature type="coiled-coil region" evidence="1">
    <location>
        <begin position="19"/>
        <end position="46"/>
    </location>
</feature>
<keyword evidence="1" id="KW-0175">Coiled coil</keyword>
<feature type="domain" description="Transposase IS66 central" evidence="2">
    <location>
        <begin position="168"/>
        <end position="453"/>
    </location>
</feature>
<dbReference type="Pfam" id="PF03050">
    <property type="entry name" value="DDE_Tnp_IS66"/>
    <property type="match status" value="1"/>
</dbReference>
<dbReference type="OrthoDB" id="9800877at2"/>
<dbReference type="AlphaFoldDB" id="I1XGP5"/>
<evidence type="ECO:0000259" key="2">
    <source>
        <dbReference type="Pfam" id="PF03050"/>
    </source>
</evidence>
<evidence type="ECO:0000313" key="7">
    <source>
        <dbReference type="Proteomes" id="UP000009144"/>
    </source>
</evidence>
<dbReference type="HOGENOM" id="CLU_023034_0_1_6"/>
<dbReference type="InterPro" id="IPR039552">
    <property type="entry name" value="IS66_C"/>
</dbReference>
<evidence type="ECO:0000313" key="6">
    <source>
        <dbReference type="EMBL" id="AFI83564.1"/>
    </source>
</evidence>
<dbReference type="InterPro" id="IPR024463">
    <property type="entry name" value="Transposase_TnpC_homeodom"/>
</dbReference>
<dbReference type="KEGG" id="mej:Q7A_718"/>
<dbReference type="STRING" id="754476.Q7A_718"/>
<dbReference type="NCBIfam" id="NF033517">
    <property type="entry name" value="transpos_IS66"/>
    <property type="match status" value="1"/>
</dbReference>
<name>I1XGP5_METNJ</name>
<feature type="domain" description="Transposase IS66 zinc-finger binding" evidence="3">
    <location>
        <begin position="111"/>
        <end position="154"/>
    </location>
</feature>
<reference evidence="6 7" key="1">
    <citation type="journal article" date="2012" name="J. Bacteriol.">
        <title>Complete genome sequences of Methylophaga sp. strain JAM1 and Methylophaga sp. strain JAM7.</title>
        <authorList>
            <person name="Villeneuve C."/>
            <person name="Martineau C."/>
            <person name="Mauffrey F."/>
            <person name="Villemur R."/>
        </authorList>
    </citation>
    <scope>NUCLEOTIDE SEQUENCE [LARGE SCALE GENOMIC DNA]</scope>
    <source>
        <strain evidence="6 7">JAM1</strain>
    </source>
</reference>
<accession>I1XGP5</accession>
<feature type="domain" description="Transposase TnpC homeodomain" evidence="4">
    <location>
        <begin position="36"/>
        <end position="102"/>
    </location>
</feature>
<dbReference type="Pfam" id="PF13007">
    <property type="entry name" value="LZ_Tnp_IS66"/>
    <property type="match status" value="1"/>
</dbReference>
<dbReference type="EMBL" id="CP003390">
    <property type="protein sequence ID" value="AFI83564.1"/>
    <property type="molecule type" value="Genomic_DNA"/>
</dbReference>
<evidence type="ECO:0000259" key="5">
    <source>
        <dbReference type="Pfam" id="PF13817"/>
    </source>
</evidence>
<dbReference type="eggNOG" id="COG4372">
    <property type="taxonomic scope" value="Bacteria"/>
</dbReference>
<organism evidence="6 7">
    <name type="scientific">Methylophaga nitratireducenticrescens</name>
    <dbReference type="NCBI Taxonomy" id="754476"/>
    <lineage>
        <taxon>Bacteria</taxon>
        <taxon>Pseudomonadati</taxon>
        <taxon>Pseudomonadota</taxon>
        <taxon>Gammaproteobacteria</taxon>
        <taxon>Thiotrichales</taxon>
        <taxon>Piscirickettsiaceae</taxon>
        <taxon>Methylophaga</taxon>
    </lineage>
</organism>